<evidence type="ECO:0000313" key="3">
    <source>
        <dbReference type="Proteomes" id="UP000247498"/>
    </source>
</evidence>
<dbReference type="EMBL" id="BDRX01000028">
    <property type="protein sequence ID" value="GBF91962.1"/>
    <property type="molecule type" value="Genomic_DNA"/>
</dbReference>
<organism evidence="2 3">
    <name type="scientific">Raphidocelis subcapitata</name>
    <dbReference type="NCBI Taxonomy" id="307507"/>
    <lineage>
        <taxon>Eukaryota</taxon>
        <taxon>Viridiplantae</taxon>
        <taxon>Chlorophyta</taxon>
        <taxon>core chlorophytes</taxon>
        <taxon>Chlorophyceae</taxon>
        <taxon>CS clade</taxon>
        <taxon>Sphaeropleales</taxon>
        <taxon>Selenastraceae</taxon>
        <taxon>Raphidocelis</taxon>
    </lineage>
</organism>
<evidence type="ECO:0000256" key="1">
    <source>
        <dbReference type="SAM" id="SignalP"/>
    </source>
</evidence>
<dbReference type="AlphaFoldDB" id="A0A2V0NZ59"/>
<protein>
    <recommendedName>
        <fullName evidence="4">CARDB domain-containing protein</fullName>
    </recommendedName>
</protein>
<proteinExistence type="predicted"/>
<sequence length="439" mass="46904">MPSTLRLGRTALLAALLAASIAPRAAAAEGGGVYAESSSPLGPEPGGLDDYYNSHGLLGAPQSGFPPLWSEFLPPLPGAPLAGVQMRFSLFVRNVNNETTEKTTISVWSNQPSPQACGATGADATVKLPPLGPFEIREVKIKIKAPEAPGKYLLRYFIDSPCTVYTTSNTWSQRTWNYTVASQPDWDLRFVNPGASGRPDYYARTEPGVPVAGGNSFSVKVQVVNSGTAPTPEEGVNVAVFGAVAPGDFFFCNSTGETKFKVPQLAPGKSFEATVEVKTAKAGTNYSYVFAWADPECRYFSRDMTTLLEYQLSQAPMPVLRGAPLRRTSVYSIQPAPKSPNIAGKVGKVVVYWGKFNNDGPWPVLEHGAPCNYTDFAASASFDGVVVEPGETKKVTVPDVPVPSAPGEYFISAQLDALCVNPYSMRNAPLATYNAALVK</sequence>
<evidence type="ECO:0000313" key="2">
    <source>
        <dbReference type="EMBL" id="GBF91962.1"/>
    </source>
</evidence>
<name>A0A2V0NZ59_9CHLO</name>
<accession>A0A2V0NZ59</accession>
<feature type="signal peptide" evidence="1">
    <location>
        <begin position="1"/>
        <end position="27"/>
    </location>
</feature>
<keyword evidence="1" id="KW-0732">Signal</keyword>
<dbReference type="InterPro" id="IPR013783">
    <property type="entry name" value="Ig-like_fold"/>
</dbReference>
<dbReference type="Gene3D" id="2.60.40.10">
    <property type="entry name" value="Immunoglobulins"/>
    <property type="match status" value="1"/>
</dbReference>
<reference evidence="2 3" key="1">
    <citation type="journal article" date="2018" name="Sci. Rep.">
        <title>Raphidocelis subcapitata (=Pseudokirchneriella subcapitata) provides an insight into genome evolution and environmental adaptations in the Sphaeropleales.</title>
        <authorList>
            <person name="Suzuki S."/>
            <person name="Yamaguchi H."/>
            <person name="Nakajima N."/>
            <person name="Kawachi M."/>
        </authorList>
    </citation>
    <scope>NUCLEOTIDE SEQUENCE [LARGE SCALE GENOMIC DNA]</scope>
    <source>
        <strain evidence="2 3">NIES-35</strain>
    </source>
</reference>
<comment type="caution">
    <text evidence="2">The sequence shown here is derived from an EMBL/GenBank/DDBJ whole genome shotgun (WGS) entry which is preliminary data.</text>
</comment>
<dbReference type="Proteomes" id="UP000247498">
    <property type="component" value="Unassembled WGS sequence"/>
</dbReference>
<feature type="chain" id="PRO_5015896039" description="CARDB domain-containing protein" evidence="1">
    <location>
        <begin position="28"/>
        <end position="439"/>
    </location>
</feature>
<dbReference type="InParanoid" id="A0A2V0NZ59"/>
<keyword evidence="3" id="KW-1185">Reference proteome</keyword>
<evidence type="ECO:0008006" key="4">
    <source>
        <dbReference type="Google" id="ProtNLM"/>
    </source>
</evidence>
<gene>
    <name evidence="2" type="ORF">Rsub_04686</name>
</gene>